<evidence type="ECO:0000313" key="3">
    <source>
        <dbReference type="Proteomes" id="UP001221898"/>
    </source>
</evidence>
<protein>
    <submittedName>
        <fullName evidence="2">Uncharacterized protein</fullName>
    </submittedName>
</protein>
<evidence type="ECO:0000313" key="2">
    <source>
        <dbReference type="EMBL" id="KAJ8390390.1"/>
    </source>
</evidence>
<comment type="caution">
    <text evidence="2">The sequence shown here is derived from an EMBL/GenBank/DDBJ whole genome shotgun (WGS) entry which is preliminary data.</text>
</comment>
<reference evidence="2" key="1">
    <citation type="journal article" date="2023" name="Science">
        <title>Genome structures resolve the early diversification of teleost fishes.</title>
        <authorList>
            <person name="Parey E."/>
            <person name="Louis A."/>
            <person name="Montfort J."/>
            <person name="Bouchez O."/>
            <person name="Roques C."/>
            <person name="Iampietro C."/>
            <person name="Lluch J."/>
            <person name="Castinel A."/>
            <person name="Donnadieu C."/>
            <person name="Desvignes T."/>
            <person name="Floi Bucao C."/>
            <person name="Jouanno E."/>
            <person name="Wen M."/>
            <person name="Mejri S."/>
            <person name="Dirks R."/>
            <person name="Jansen H."/>
            <person name="Henkel C."/>
            <person name="Chen W.J."/>
            <person name="Zahm M."/>
            <person name="Cabau C."/>
            <person name="Klopp C."/>
            <person name="Thompson A.W."/>
            <person name="Robinson-Rechavi M."/>
            <person name="Braasch I."/>
            <person name="Lecointre G."/>
            <person name="Bobe J."/>
            <person name="Postlethwait J.H."/>
            <person name="Berthelot C."/>
            <person name="Roest Crollius H."/>
            <person name="Guiguen Y."/>
        </authorList>
    </citation>
    <scope>NUCLEOTIDE SEQUENCE</scope>
    <source>
        <strain evidence="2">NC1722</strain>
    </source>
</reference>
<dbReference type="EMBL" id="JAINUG010000170">
    <property type="protein sequence ID" value="KAJ8390390.1"/>
    <property type="molecule type" value="Genomic_DNA"/>
</dbReference>
<organism evidence="2 3">
    <name type="scientific">Aldrovandia affinis</name>
    <dbReference type="NCBI Taxonomy" id="143900"/>
    <lineage>
        <taxon>Eukaryota</taxon>
        <taxon>Metazoa</taxon>
        <taxon>Chordata</taxon>
        <taxon>Craniata</taxon>
        <taxon>Vertebrata</taxon>
        <taxon>Euteleostomi</taxon>
        <taxon>Actinopterygii</taxon>
        <taxon>Neopterygii</taxon>
        <taxon>Teleostei</taxon>
        <taxon>Notacanthiformes</taxon>
        <taxon>Halosauridae</taxon>
        <taxon>Aldrovandia</taxon>
    </lineage>
</organism>
<feature type="region of interest" description="Disordered" evidence="1">
    <location>
        <begin position="73"/>
        <end position="109"/>
    </location>
</feature>
<feature type="compositionally biased region" description="Polar residues" evidence="1">
    <location>
        <begin position="73"/>
        <end position="89"/>
    </location>
</feature>
<dbReference type="Proteomes" id="UP001221898">
    <property type="component" value="Unassembled WGS sequence"/>
</dbReference>
<gene>
    <name evidence="2" type="ORF">AAFF_G00107840</name>
</gene>
<feature type="region of interest" description="Disordered" evidence="1">
    <location>
        <begin position="17"/>
        <end position="46"/>
    </location>
</feature>
<feature type="compositionally biased region" description="Low complexity" evidence="1">
    <location>
        <begin position="17"/>
        <end position="30"/>
    </location>
</feature>
<accession>A0AAD7WBE3</accession>
<sequence length="126" mass="12920">MCPVLTHIVTHASDLSSARGLGLSRGSNSRSPEERLNSGIGASPGAAGCLPPRLLPWGLIELSYQQISHQGPSLTLSQKEGSGTTNFEQQDAGAVPGGGMKGTCNLRSPSPLRPAGAALTLGKLFD</sequence>
<proteinExistence type="predicted"/>
<evidence type="ECO:0000256" key="1">
    <source>
        <dbReference type="SAM" id="MobiDB-lite"/>
    </source>
</evidence>
<dbReference type="AlphaFoldDB" id="A0AAD7WBE3"/>
<keyword evidence="3" id="KW-1185">Reference proteome</keyword>
<name>A0AAD7WBE3_9TELE</name>